<name>A0A183DDR7_9BILA</name>
<dbReference type="Proteomes" id="UP000271098">
    <property type="component" value="Unassembled WGS sequence"/>
</dbReference>
<proteinExistence type="predicted"/>
<organism evidence="3">
    <name type="scientific">Gongylonema pulchrum</name>
    <dbReference type="NCBI Taxonomy" id="637853"/>
    <lineage>
        <taxon>Eukaryota</taxon>
        <taxon>Metazoa</taxon>
        <taxon>Ecdysozoa</taxon>
        <taxon>Nematoda</taxon>
        <taxon>Chromadorea</taxon>
        <taxon>Rhabditida</taxon>
        <taxon>Spirurina</taxon>
        <taxon>Spiruromorpha</taxon>
        <taxon>Spiruroidea</taxon>
        <taxon>Gongylonematidae</taxon>
        <taxon>Gongylonema</taxon>
    </lineage>
</organism>
<dbReference type="AlphaFoldDB" id="A0A183DDR7"/>
<dbReference type="EMBL" id="UYRT01016821">
    <property type="protein sequence ID" value="VDK56351.1"/>
    <property type="molecule type" value="Genomic_DNA"/>
</dbReference>
<evidence type="ECO:0000313" key="2">
    <source>
        <dbReference type="Proteomes" id="UP000271098"/>
    </source>
</evidence>
<keyword evidence="2" id="KW-1185">Reference proteome</keyword>
<gene>
    <name evidence="1" type="ORF">GPUH_LOCUS6860</name>
</gene>
<dbReference type="WBParaSite" id="GPUH_0000686701-mRNA-1">
    <property type="protein sequence ID" value="GPUH_0000686701-mRNA-1"/>
    <property type="gene ID" value="GPUH_0000686701"/>
</dbReference>
<accession>A0A183DDR7</accession>
<evidence type="ECO:0000313" key="1">
    <source>
        <dbReference type="EMBL" id="VDK56351.1"/>
    </source>
</evidence>
<reference evidence="3" key="1">
    <citation type="submission" date="2016-06" db="UniProtKB">
        <authorList>
            <consortium name="WormBaseParasite"/>
        </authorList>
    </citation>
    <scope>IDENTIFICATION</scope>
</reference>
<sequence length="182" mass="18530">MKSQSATAAAAAATAAAAGVTVYDSMLEKVRQMQFASGVAPVADLGAAATTVAAAAAPTAAVTPTLQPTAAAVAAALPFLQGSPNPLAAFPGAGTPDANISQLAAAASFYHQLAALDPGVQVGAGEFPPFFNCLDNSAVVHSSRNQPCPIVFLDLLLFECIFRIFRRFFIVFSKLPFGNAES</sequence>
<evidence type="ECO:0000313" key="3">
    <source>
        <dbReference type="WBParaSite" id="GPUH_0000686701-mRNA-1"/>
    </source>
</evidence>
<protein>
    <submittedName>
        <fullName evidence="1 3">Uncharacterized protein</fullName>
    </submittedName>
</protein>
<reference evidence="1 2" key="2">
    <citation type="submission" date="2018-11" db="EMBL/GenBank/DDBJ databases">
        <authorList>
            <consortium name="Pathogen Informatics"/>
        </authorList>
    </citation>
    <scope>NUCLEOTIDE SEQUENCE [LARGE SCALE GENOMIC DNA]</scope>
</reference>